<dbReference type="PROSITE" id="PS50887">
    <property type="entry name" value="GGDEF"/>
    <property type="match status" value="1"/>
</dbReference>
<dbReference type="RefSeq" id="WP_058386583.1">
    <property type="nucleotide sequence ID" value="NZ_CP013661.2"/>
</dbReference>
<evidence type="ECO:0000259" key="2">
    <source>
        <dbReference type="PROSITE" id="PS50883"/>
    </source>
</evidence>
<dbReference type="InterPro" id="IPR043128">
    <property type="entry name" value="Rev_trsase/Diguanyl_cyclase"/>
</dbReference>
<accession>A0ABM5WZZ0</accession>
<dbReference type="CDD" id="cd01948">
    <property type="entry name" value="EAL"/>
    <property type="match status" value="1"/>
</dbReference>
<proteinExistence type="predicted"/>
<dbReference type="InterPro" id="IPR035965">
    <property type="entry name" value="PAS-like_dom_sf"/>
</dbReference>
<dbReference type="InterPro" id="IPR013656">
    <property type="entry name" value="PAS_4"/>
</dbReference>
<dbReference type="Pfam" id="PF08448">
    <property type="entry name" value="PAS_4"/>
    <property type="match status" value="1"/>
</dbReference>
<dbReference type="Proteomes" id="UP000065533">
    <property type="component" value="Chromosome"/>
</dbReference>
<dbReference type="PANTHER" id="PTHR33121">
    <property type="entry name" value="CYCLIC DI-GMP PHOSPHODIESTERASE PDEF"/>
    <property type="match status" value="1"/>
</dbReference>
<organism evidence="4 5">
    <name type="scientific">Planococcus kocurii</name>
    <dbReference type="NCBI Taxonomy" id="1374"/>
    <lineage>
        <taxon>Bacteria</taxon>
        <taxon>Bacillati</taxon>
        <taxon>Bacillota</taxon>
        <taxon>Bacilli</taxon>
        <taxon>Bacillales</taxon>
        <taxon>Caryophanaceae</taxon>
        <taxon>Planococcus</taxon>
    </lineage>
</organism>
<feature type="domain" description="PAS" evidence="1">
    <location>
        <begin position="134"/>
        <end position="174"/>
    </location>
</feature>
<dbReference type="SUPFAM" id="SSF55785">
    <property type="entry name" value="PYP-like sensor domain (PAS domain)"/>
    <property type="match status" value="1"/>
</dbReference>
<feature type="domain" description="GGDEF" evidence="3">
    <location>
        <begin position="272"/>
        <end position="405"/>
    </location>
</feature>
<dbReference type="Gene3D" id="3.30.70.270">
    <property type="match status" value="1"/>
</dbReference>
<dbReference type="SMART" id="SM00052">
    <property type="entry name" value="EAL"/>
    <property type="match status" value="1"/>
</dbReference>
<feature type="domain" description="EAL" evidence="2">
    <location>
        <begin position="414"/>
        <end position="668"/>
    </location>
</feature>
<sequence>MQNTELQLYKSTEILGDFIIILSSDGIIVHSSQNWKKYCQKHQTENALWEVGENYFNSLEKSNKFNELQCLKDVLTGVEEEKFQLSLFYTQEKIDYLSVHYQQFLFTNNSKGIILHKQLVTNKPATPSLDTEVILENMTDAFFLLDDQMKFYFLNSESEKVFQCKKEDMIGRTLWNCFPAAVGTEFYSKCNHAMEKRVTVQFKDFYAPLNNWFNVKASPVKDGGLAVYFQKNNSDYNIEAERQKIPYTDYLTNWPTRTKFEEELEKILYEKKAFSLFYINLDNFKYINTLYNHRTGDEIIKSIAKNLEKLLDQKDLVGRLDGDELVFLHLHRGDENIIHFAEKVRELFTHPIVLEDLRSITVNASIGVYSYLQGSYSVENLISFSETAMRAAKKQNGSSCCFFQPSMRVDLNRRLVIEKSLSGNVKELGFYFVVQPQINCDTGELVGVEVLSRWNHPTLGPISPIEFITIAEETGTISNLTNCLLKDVFSFINCTKNQGDIFPKTAINVTASLLSSKTFFKELFLLMEQNQISSEQIEIEITESVELTYSEITLANLITCQSKGISIALDDFGTGFSMLSYLMDYPIDKIKLDKSFVSKIGQDEKSEAVLKSLIQFVKGVGCTLLAEGVETQEESLFLQANGCPIHQGYFHDKPLLPKDFLTKYIGVSNQKKGE</sequence>
<evidence type="ECO:0000313" key="5">
    <source>
        <dbReference type="Proteomes" id="UP000065533"/>
    </source>
</evidence>
<dbReference type="PROSITE" id="PS50883">
    <property type="entry name" value="EAL"/>
    <property type="match status" value="1"/>
</dbReference>
<reference evidence="4" key="1">
    <citation type="submission" date="2016-01" db="EMBL/GenBank/DDBJ databases">
        <title>Complete genome of Planococcus kocurri type strain.</title>
        <authorList>
            <person name="See-Too W.S."/>
        </authorList>
    </citation>
    <scope>NUCLEOTIDE SEQUENCE [LARGE SCALE GENOMIC DNA]</scope>
    <source>
        <strain evidence="4">ATCC 43650</strain>
    </source>
</reference>
<dbReference type="InterPro" id="IPR050706">
    <property type="entry name" value="Cyclic-di-GMP_PDE-like"/>
</dbReference>
<dbReference type="InterPro" id="IPR000014">
    <property type="entry name" value="PAS"/>
</dbReference>
<dbReference type="CDD" id="cd00130">
    <property type="entry name" value="PAS"/>
    <property type="match status" value="1"/>
</dbReference>
<dbReference type="CDD" id="cd01949">
    <property type="entry name" value="GGDEF"/>
    <property type="match status" value="1"/>
</dbReference>
<dbReference type="NCBIfam" id="TIGR00254">
    <property type="entry name" value="GGDEF"/>
    <property type="match status" value="1"/>
</dbReference>
<keyword evidence="5" id="KW-1185">Reference proteome</keyword>
<evidence type="ECO:0000259" key="3">
    <source>
        <dbReference type="PROSITE" id="PS50887"/>
    </source>
</evidence>
<evidence type="ECO:0000313" key="4">
    <source>
        <dbReference type="EMBL" id="ALS79942.1"/>
    </source>
</evidence>
<protein>
    <submittedName>
        <fullName evidence="4">Uncharacterized protein</fullName>
    </submittedName>
</protein>
<evidence type="ECO:0000259" key="1">
    <source>
        <dbReference type="PROSITE" id="PS50112"/>
    </source>
</evidence>
<dbReference type="Gene3D" id="3.20.20.450">
    <property type="entry name" value="EAL domain"/>
    <property type="match status" value="1"/>
</dbReference>
<dbReference type="PANTHER" id="PTHR33121:SF70">
    <property type="entry name" value="SIGNALING PROTEIN YKOW"/>
    <property type="match status" value="1"/>
</dbReference>
<dbReference type="Pfam" id="PF00990">
    <property type="entry name" value="GGDEF"/>
    <property type="match status" value="1"/>
</dbReference>
<dbReference type="EMBL" id="CP013661">
    <property type="protein sequence ID" value="ALS79942.1"/>
    <property type="molecule type" value="Genomic_DNA"/>
</dbReference>
<dbReference type="InterPro" id="IPR035919">
    <property type="entry name" value="EAL_sf"/>
</dbReference>
<dbReference type="SUPFAM" id="SSF55073">
    <property type="entry name" value="Nucleotide cyclase"/>
    <property type="match status" value="1"/>
</dbReference>
<dbReference type="Pfam" id="PF00563">
    <property type="entry name" value="EAL"/>
    <property type="match status" value="1"/>
</dbReference>
<dbReference type="Gene3D" id="3.30.450.20">
    <property type="entry name" value="PAS domain"/>
    <property type="match status" value="1"/>
</dbReference>
<gene>
    <name evidence="4" type="ORF">AUO94_15525</name>
</gene>
<dbReference type="InterPro" id="IPR000160">
    <property type="entry name" value="GGDEF_dom"/>
</dbReference>
<dbReference type="SMART" id="SM00267">
    <property type="entry name" value="GGDEF"/>
    <property type="match status" value="1"/>
</dbReference>
<name>A0ABM5WZZ0_9BACL</name>
<dbReference type="SMART" id="SM00091">
    <property type="entry name" value="PAS"/>
    <property type="match status" value="1"/>
</dbReference>
<dbReference type="SUPFAM" id="SSF141868">
    <property type="entry name" value="EAL domain-like"/>
    <property type="match status" value="1"/>
</dbReference>
<dbReference type="InterPro" id="IPR001633">
    <property type="entry name" value="EAL_dom"/>
</dbReference>
<dbReference type="InterPro" id="IPR029787">
    <property type="entry name" value="Nucleotide_cyclase"/>
</dbReference>
<dbReference type="PROSITE" id="PS50112">
    <property type="entry name" value="PAS"/>
    <property type="match status" value="1"/>
</dbReference>